<feature type="region of interest" description="Disordered" evidence="1">
    <location>
        <begin position="196"/>
        <end position="233"/>
    </location>
</feature>
<feature type="region of interest" description="Disordered" evidence="1">
    <location>
        <begin position="156"/>
        <end position="184"/>
    </location>
</feature>
<dbReference type="Proteomes" id="UP001457282">
    <property type="component" value="Unassembled WGS sequence"/>
</dbReference>
<dbReference type="EMBL" id="JBEDUW010000005">
    <property type="protein sequence ID" value="KAK9929308.1"/>
    <property type="molecule type" value="Genomic_DNA"/>
</dbReference>
<name>A0AAW1X020_RUBAR</name>
<protein>
    <submittedName>
        <fullName evidence="2">Uncharacterized protein</fullName>
    </submittedName>
</protein>
<organism evidence="2 3">
    <name type="scientific">Rubus argutus</name>
    <name type="common">Southern blackberry</name>
    <dbReference type="NCBI Taxonomy" id="59490"/>
    <lineage>
        <taxon>Eukaryota</taxon>
        <taxon>Viridiplantae</taxon>
        <taxon>Streptophyta</taxon>
        <taxon>Embryophyta</taxon>
        <taxon>Tracheophyta</taxon>
        <taxon>Spermatophyta</taxon>
        <taxon>Magnoliopsida</taxon>
        <taxon>eudicotyledons</taxon>
        <taxon>Gunneridae</taxon>
        <taxon>Pentapetalae</taxon>
        <taxon>rosids</taxon>
        <taxon>fabids</taxon>
        <taxon>Rosales</taxon>
        <taxon>Rosaceae</taxon>
        <taxon>Rosoideae</taxon>
        <taxon>Rosoideae incertae sedis</taxon>
        <taxon>Rubus</taxon>
    </lineage>
</organism>
<keyword evidence="3" id="KW-1185">Reference proteome</keyword>
<gene>
    <name evidence="2" type="ORF">M0R45_026411</name>
</gene>
<evidence type="ECO:0000256" key="1">
    <source>
        <dbReference type="SAM" id="MobiDB-lite"/>
    </source>
</evidence>
<dbReference type="AlphaFoldDB" id="A0AAW1X020"/>
<reference evidence="2 3" key="1">
    <citation type="journal article" date="2023" name="G3 (Bethesda)">
        <title>A chromosome-length genome assembly and annotation of blackberry (Rubus argutus, cv. 'Hillquist').</title>
        <authorList>
            <person name="Bruna T."/>
            <person name="Aryal R."/>
            <person name="Dudchenko O."/>
            <person name="Sargent D.J."/>
            <person name="Mead D."/>
            <person name="Buti M."/>
            <person name="Cavallini A."/>
            <person name="Hytonen T."/>
            <person name="Andres J."/>
            <person name="Pham M."/>
            <person name="Weisz D."/>
            <person name="Mascagni F."/>
            <person name="Usai G."/>
            <person name="Natali L."/>
            <person name="Bassil N."/>
            <person name="Fernandez G.E."/>
            <person name="Lomsadze A."/>
            <person name="Armour M."/>
            <person name="Olukolu B."/>
            <person name="Poorten T."/>
            <person name="Britton C."/>
            <person name="Davik J."/>
            <person name="Ashrafi H."/>
            <person name="Aiden E.L."/>
            <person name="Borodovsky M."/>
            <person name="Worthington M."/>
        </authorList>
    </citation>
    <scope>NUCLEOTIDE SEQUENCE [LARGE SCALE GENOMIC DNA]</scope>
    <source>
        <strain evidence="2">PI 553951</strain>
    </source>
</reference>
<feature type="region of interest" description="Disordered" evidence="1">
    <location>
        <begin position="128"/>
        <end position="147"/>
    </location>
</feature>
<evidence type="ECO:0000313" key="3">
    <source>
        <dbReference type="Proteomes" id="UP001457282"/>
    </source>
</evidence>
<proteinExistence type="predicted"/>
<feature type="compositionally biased region" description="Low complexity" evidence="1">
    <location>
        <begin position="212"/>
        <end position="233"/>
    </location>
</feature>
<sequence length="255" mass="27172">MPSPPLSLSATVTFTKTTTPLPSRPPSTREPLLCLTSITHRTFILPTTNKFTTTQSANINSANLQCPVLPYRELSPTSSALPHNPHLNPQSPKQYLYPCTHLITDPSLPSLSHTENQPKSLITVNHCKFGNQKRKRRGDVDPLSPVLPALTHETCPAAVQPSPSPSPQGPVHRASPSDVDPLPSCAFRHHRRPCPLSSPGPRHCRSSPEPAPAVAPKLASPASSPPSASTPSLLAVSAGHLKPVHRASPSGIVLC</sequence>
<accession>A0AAW1X020</accession>
<comment type="caution">
    <text evidence="2">The sequence shown here is derived from an EMBL/GenBank/DDBJ whole genome shotgun (WGS) entry which is preliminary data.</text>
</comment>
<evidence type="ECO:0000313" key="2">
    <source>
        <dbReference type="EMBL" id="KAK9929308.1"/>
    </source>
</evidence>